<dbReference type="SUPFAM" id="SSF48065">
    <property type="entry name" value="DBL homology domain (DH-domain)"/>
    <property type="match status" value="1"/>
</dbReference>
<dbReference type="InterPro" id="IPR035899">
    <property type="entry name" value="DBL_dom_sf"/>
</dbReference>
<feature type="domain" description="DH" evidence="4">
    <location>
        <begin position="201"/>
        <end position="388"/>
    </location>
</feature>
<dbReference type="InterPro" id="IPR011993">
    <property type="entry name" value="PH-like_dom_sf"/>
</dbReference>
<name>A0A151ZE02_TIELA</name>
<keyword evidence="3" id="KW-0812">Transmembrane</keyword>
<dbReference type="SMART" id="SM00325">
    <property type="entry name" value="RhoGEF"/>
    <property type="match status" value="1"/>
</dbReference>
<dbReference type="FunFam" id="1.20.900.10:FF:000003">
    <property type="entry name" value="Rho guanine nucleotide exchange factor 10 like"/>
    <property type="match status" value="1"/>
</dbReference>
<dbReference type="PROSITE" id="PS51257">
    <property type="entry name" value="PROKAR_LIPOPROTEIN"/>
    <property type="match status" value="1"/>
</dbReference>
<dbReference type="GO" id="GO:0035556">
    <property type="term" value="P:intracellular signal transduction"/>
    <property type="evidence" value="ECO:0007669"/>
    <property type="project" value="InterPro"/>
</dbReference>
<dbReference type="PROSITE" id="PS00741">
    <property type="entry name" value="DH_1"/>
    <property type="match status" value="1"/>
</dbReference>
<evidence type="ECO:0000313" key="6">
    <source>
        <dbReference type="Proteomes" id="UP000076078"/>
    </source>
</evidence>
<organism evidence="5 6">
    <name type="scientific">Tieghemostelium lacteum</name>
    <name type="common">Slime mold</name>
    <name type="synonym">Dictyostelium lacteum</name>
    <dbReference type="NCBI Taxonomy" id="361077"/>
    <lineage>
        <taxon>Eukaryota</taxon>
        <taxon>Amoebozoa</taxon>
        <taxon>Evosea</taxon>
        <taxon>Eumycetozoa</taxon>
        <taxon>Dictyostelia</taxon>
        <taxon>Dictyosteliales</taxon>
        <taxon>Raperosteliaceae</taxon>
        <taxon>Tieghemostelium</taxon>
    </lineage>
</organism>
<keyword evidence="3" id="KW-0472">Membrane</keyword>
<gene>
    <name evidence="5" type="ORF">DLAC_06991</name>
</gene>
<reference evidence="5 6" key="1">
    <citation type="submission" date="2015-12" db="EMBL/GenBank/DDBJ databases">
        <title>Dictyostelia acquired genes for synthesis and detection of signals that induce cell-type specialization by lateral gene transfer from prokaryotes.</title>
        <authorList>
            <person name="Gloeckner G."/>
            <person name="Schaap P."/>
        </authorList>
    </citation>
    <scope>NUCLEOTIDE SEQUENCE [LARGE SCALE GENOMIC DNA]</scope>
    <source>
        <strain evidence="5 6">TK</strain>
    </source>
</reference>
<comment type="caution">
    <text evidence="5">The sequence shown here is derived from an EMBL/GenBank/DDBJ whole genome shotgun (WGS) entry which is preliminary data.</text>
</comment>
<dbReference type="GO" id="GO:0005737">
    <property type="term" value="C:cytoplasm"/>
    <property type="evidence" value="ECO:0007669"/>
    <property type="project" value="TreeGrafter"/>
</dbReference>
<dbReference type="OMA" id="PANCFEL"/>
<dbReference type="PROSITE" id="PS50010">
    <property type="entry name" value="DH_2"/>
    <property type="match status" value="1"/>
</dbReference>
<keyword evidence="1" id="KW-0175">Coiled coil</keyword>
<dbReference type="InParanoid" id="A0A151ZE02"/>
<dbReference type="GO" id="GO:0005085">
    <property type="term" value="F:guanyl-nucleotide exchange factor activity"/>
    <property type="evidence" value="ECO:0007669"/>
    <property type="project" value="InterPro"/>
</dbReference>
<evidence type="ECO:0000259" key="4">
    <source>
        <dbReference type="PROSITE" id="PS50010"/>
    </source>
</evidence>
<proteinExistence type="predicted"/>
<dbReference type="CDD" id="cd00160">
    <property type="entry name" value="RhoGEF"/>
    <property type="match status" value="1"/>
</dbReference>
<dbReference type="Gene3D" id="2.30.29.30">
    <property type="entry name" value="Pleckstrin-homology domain (PH domain)/Phosphotyrosine-binding domain (PTB)"/>
    <property type="match status" value="1"/>
</dbReference>
<feature type="transmembrane region" description="Helical" evidence="3">
    <location>
        <begin position="28"/>
        <end position="51"/>
    </location>
</feature>
<protein>
    <submittedName>
        <fullName evidence="5">Pleckstrin (PH) domain-containing protein</fullName>
    </submittedName>
</protein>
<dbReference type="Proteomes" id="UP000076078">
    <property type="component" value="Unassembled WGS sequence"/>
</dbReference>
<feature type="compositionally biased region" description="Low complexity" evidence="2">
    <location>
        <begin position="120"/>
        <end position="129"/>
    </location>
</feature>
<feature type="coiled-coil region" evidence="1">
    <location>
        <begin position="368"/>
        <end position="398"/>
    </location>
</feature>
<feature type="region of interest" description="Disordered" evidence="2">
    <location>
        <begin position="89"/>
        <end position="179"/>
    </location>
</feature>
<keyword evidence="3" id="KW-1133">Transmembrane helix</keyword>
<feature type="compositionally biased region" description="Pro residues" evidence="2">
    <location>
        <begin position="97"/>
        <end position="119"/>
    </location>
</feature>
<evidence type="ECO:0000256" key="2">
    <source>
        <dbReference type="SAM" id="MobiDB-lite"/>
    </source>
</evidence>
<evidence type="ECO:0000256" key="3">
    <source>
        <dbReference type="SAM" id="Phobius"/>
    </source>
</evidence>
<dbReference type="PANTHER" id="PTHR12673">
    <property type="entry name" value="FACIOGENITAL DYSPLASIA PROTEIN"/>
    <property type="match status" value="1"/>
</dbReference>
<dbReference type="Pfam" id="PF00621">
    <property type="entry name" value="RhoGEF"/>
    <property type="match status" value="1"/>
</dbReference>
<feature type="compositionally biased region" description="Low complexity" evidence="2">
    <location>
        <begin position="155"/>
        <end position="172"/>
    </location>
</feature>
<sequence>MDKHKENIQLFCKEQSVLVGSTIVSCLITYYTGTITLGLILLISLVAVVSVKSKSTSGNSSTFTETKKTTTPDQVINKGKIGAKLTSSVSNVISTPPQSPVKVLPPIPSPNKPTPPPVPSRSTPSTPISKANVTSTENAVNSLPSTPISQPILRPSKSAPTSPAASSSSPDSNKTIKKKGFPTFRGMIDAVKNITTSDSQKRKNIADEILQTERVYVGKLKVIVEVYLAPLKAALDTSHPPLTSDQIQTIFGEIVTIYNYNSHFLTRLEERMKQQASSIVFGDIFISIIDFLKTYSVYINNYTKSLKTLENVRKSSTIDQLFLQYGTNPACDSLDLNSLLIMPVQRIPRYILLLTEIIKNTDKESQDYANLNKALSKMKDLATEMNENRREAELLNSMYDIQLRLDGFKEKYGDFLLPHRRIILDNEFSEKTIKVQGNTTSGNSQRRYILCNDILLRTKPSGKKIQVKEVIDVDNIIFKDDTTLTFLTSSVSPDILSLQSDDDNSEQIENKWRETIQNQQKVNKENKTSFSVKRESLHV</sequence>
<dbReference type="EMBL" id="LODT01000031">
    <property type="protein sequence ID" value="KYQ92149.1"/>
    <property type="molecule type" value="Genomic_DNA"/>
</dbReference>
<dbReference type="PANTHER" id="PTHR12673:SF245">
    <property type="entry name" value="DH DOMAIN-CONTAINING PROTEIN-RELATED"/>
    <property type="match status" value="1"/>
</dbReference>
<dbReference type="SUPFAM" id="SSF50729">
    <property type="entry name" value="PH domain-like"/>
    <property type="match status" value="1"/>
</dbReference>
<evidence type="ECO:0000313" key="5">
    <source>
        <dbReference type="EMBL" id="KYQ92149.1"/>
    </source>
</evidence>
<evidence type="ECO:0000256" key="1">
    <source>
        <dbReference type="SAM" id="Coils"/>
    </source>
</evidence>
<dbReference type="Gene3D" id="1.20.900.10">
    <property type="entry name" value="Dbl homology (DH) domain"/>
    <property type="match status" value="1"/>
</dbReference>
<feature type="compositionally biased region" description="Polar residues" evidence="2">
    <location>
        <begin position="131"/>
        <end position="149"/>
    </location>
</feature>
<dbReference type="InterPro" id="IPR051092">
    <property type="entry name" value="FYVE_RhoGEF_PH"/>
</dbReference>
<dbReference type="InterPro" id="IPR001331">
    <property type="entry name" value="GDS_CDC24_CS"/>
</dbReference>
<dbReference type="OrthoDB" id="20080at2759"/>
<accession>A0A151ZE02</accession>
<dbReference type="InterPro" id="IPR000219">
    <property type="entry name" value="DH_dom"/>
</dbReference>
<keyword evidence="6" id="KW-1185">Reference proteome</keyword>
<dbReference type="AlphaFoldDB" id="A0A151ZE02"/>